<dbReference type="InterPro" id="IPR001841">
    <property type="entry name" value="Znf_RING"/>
</dbReference>
<dbReference type="GO" id="GO:0016491">
    <property type="term" value="F:oxidoreductase activity"/>
    <property type="evidence" value="ECO:0007669"/>
    <property type="project" value="InterPro"/>
</dbReference>
<dbReference type="SMART" id="SM00829">
    <property type="entry name" value="PKS_ER"/>
    <property type="match status" value="1"/>
</dbReference>
<dbReference type="PROSITE" id="PS50966">
    <property type="entry name" value="ZF_SWIM"/>
    <property type="match status" value="1"/>
</dbReference>
<evidence type="ECO:0000259" key="4">
    <source>
        <dbReference type="PROSITE" id="PS50089"/>
    </source>
</evidence>
<dbReference type="Gene3D" id="3.90.180.10">
    <property type="entry name" value="Medium-chain alcohol dehydrogenases, catalytic domain"/>
    <property type="match status" value="1"/>
</dbReference>
<dbReference type="PROSITE" id="PS50089">
    <property type="entry name" value="ZF_RING_2"/>
    <property type="match status" value="1"/>
</dbReference>
<keyword evidence="2" id="KW-0479">Metal-binding</keyword>
<evidence type="ECO:0008006" key="8">
    <source>
        <dbReference type="Google" id="ProtNLM"/>
    </source>
</evidence>
<dbReference type="Proteomes" id="UP000243081">
    <property type="component" value="Unassembled WGS sequence"/>
</dbReference>
<dbReference type="CDD" id="cd05289">
    <property type="entry name" value="MDR_like_2"/>
    <property type="match status" value="1"/>
</dbReference>
<organism evidence="6 7">
    <name type="scientific">Cordyceps confragosa</name>
    <name type="common">Lecanicillium lecanii</name>
    <dbReference type="NCBI Taxonomy" id="2714763"/>
    <lineage>
        <taxon>Eukaryota</taxon>
        <taxon>Fungi</taxon>
        <taxon>Dikarya</taxon>
        <taxon>Ascomycota</taxon>
        <taxon>Pezizomycotina</taxon>
        <taxon>Sordariomycetes</taxon>
        <taxon>Hypocreomycetidae</taxon>
        <taxon>Hypocreales</taxon>
        <taxon>Cordycipitaceae</taxon>
        <taxon>Akanthomyces</taxon>
    </lineage>
</organism>
<dbReference type="Pfam" id="PF08240">
    <property type="entry name" value="ADH_N"/>
    <property type="match status" value="1"/>
</dbReference>
<dbReference type="SUPFAM" id="SSF51735">
    <property type="entry name" value="NAD(P)-binding Rossmann-fold domains"/>
    <property type="match status" value="1"/>
</dbReference>
<feature type="domain" description="SWIM-type" evidence="5">
    <location>
        <begin position="102"/>
        <end position="134"/>
    </location>
</feature>
<dbReference type="OrthoDB" id="191139at2759"/>
<evidence type="ECO:0000256" key="2">
    <source>
        <dbReference type="PROSITE-ProRule" id="PRU00175"/>
    </source>
</evidence>
<dbReference type="Gene3D" id="3.40.50.720">
    <property type="entry name" value="NAD(P)-binding Rossmann-like Domain"/>
    <property type="match status" value="1"/>
</dbReference>
<evidence type="ECO:0000256" key="1">
    <source>
        <dbReference type="ARBA" id="ARBA00005179"/>
    </source>
</evidence>
<sequence>MSSSTTPQRRKRALSDSSVEIIEVRSVSKTKKRQKTTERQPTPPPLEEQRPRVFRHAPPKAFHAVWQRATSERFFVLQRERNDEADCPQEIFQLAGTTGNVYSILISREPSCNCPHALKGNQCKHTIYIMHQVLKAPYHLVYQLGLLGSELRQIYDRLPRRGADDDAENRKAVEGECAICYMDLDEQDTKSTVWCRAACGQNLHKVCFDTWARTCSGRAVTCPLCRSTWEMDDKTDALASVDTNRGVEGEDGYINVADQLGISGERVPSAPQIQVRTFGVELTGEWAWGAAGIRGNTKDKYSYPRHLHKDTLTCFKEGRKYLSWRPPAVMEPIPPTVRALMAPYECTPKDYVIQEILTPTITLSTQVILRVHAFTFTPAEFRGIAGEMKLIFKPTYPSQLAMEGAGEVVAVGSAVKNLKVGDAAYGVSFEKPVFRGPPAGLASEYAVLDERMLLPKPSHLSFADVACLTGVTVTAVQAFQRGMLLSGQQSLEGKTVFVGGGLSATGSVGVQYAKNALGAGKVITTLSTGKMALVDELIPGVVDEKIDYTKTKVADAVPKQSVDFTYHTQATAPLSESIDITKPGTGALISIAGVPDKAVVVEILGADRFPWWLGIALDTAQLWYKWLLLGSNIKYTMISGSPDVREDLEKAGEAIARGQVKAVPTTVDFDDLEAVRRVCSTAYSGKGGVGQIVVRIR</sequence>
<proteinExistence type="predicted"/>
<keyword evidence="2" id="KW-0862">Zinc</keyword>
<dbReference type="Pfam" id="PF13639">
    <property type="entry name" value="zf-RING_2"/>
    <property type="match status" value="1"/>
</dbReference>
<evidence type="ECO:0000313" key="6">
    <source>
        <dbReference type="EMBL" id="OAR02378.1"/>
    </source>
</evidence>
<dbReference type="SUPFAM" id="SSF50129">
    <property type="entry name" value="GroES-like"/>
    <property type="match status" value="1"/>
</dbReference>
<dbReference type="InterPro" id="IPR011032">
    <property type="entry name" value="GroES-like_sf"/>
</dbReference>
<dbReference type="AlphaFoldDB" id="A0A179IIE3"/>
<protein>
    <recommendedName>
        <fullName evidence="8">RING-type domain-containing protein</fullName>
    </recommendedName>
</protein>
<reference evidence="6 7" key="1">
    <citation type="submission" date="2016-03" db="EMBL/GenBank/DDBJ databases">
        <title>Fine-scale spatial genetic structure of a fungal parasite of coffee scale insects.</title>
        <authorList>
            <person name="Jackson D."/>
            <person name="Zemenick K.A."/>
            <person name="Malloure B."/>
            <person name="Quandt C.A."/>
            <person name="James T.Y."/>
        </authorList>
    </citation>
    <scope>NUCLEOTIDE SEQUENCE [LARGE SCALE GENOMIC DNA]</scope>
    <source>
        <strain evidence="6 7">UM487</strain>
    </source>
</reference>
<evidence type="ECO:0000256" key="3">
    <source>
        <dbReference type="SAM" id="MobiDB-lite"/>
    </source>
</evidence>
<feature type="domain" description="RING-type" evidence="4">
    <location>
        <begin position="177"/>
        <end position="226"/>
    </location>
</feature>
<dbReference type="PANTHER" id="PTHR21540:SF0">
    <property type="entry name" value="PHD FAMILY PROTEIN"/>
    <property type="match status" value="1"/>
</dbReference>
<dbReference type="EMBL" id="LUKN01000719">
    <property type="protein sequence ID" value="OAR02378.1"/>
    <property type="molecule type" value="Genomic_DNA"/>
</dbReference>
<dbReference type="InterPro" id="IPR036291">
    <property type="entry name" value="NAD(P)-bd_dom_sf"/>
</dbReference>
<dbReference type="OMA" id="RECKFRT"/>
<comment type="pathway">
    <text evidence="1">Secondary metabolite biosynthesis.</text>
</comment>
<evidence type="ECO:0000259" key="5">
    <source>
        <dbReference type="PROSITE" id="PS50966"/>
    </source>
</evidence>
<dbReference type="InterPro" id="IPR013154">
    <property type="entry name" value="ADH-like_N"/>
</dbReference>
<gene>
    <name evidence="6" type="ORF">LLEC1_02595</name>
</gene>
<dbReference type="SUPFAM" id="SSF57850">
    <property type="entry name" value="RING/U-box"/>
    <property type="match status" value="1"/>
</dbReference>
<dbReference type="GO" id="GO:0061630">
    <property type="term" value="F:ubiquitin protein ligase activity"/>
    <property type="evidence" value="ECO:0007669"/>
    <property type="project" value="InterPro"/>
</dbReference>
<evidence type="ECO:0000313" key="7">
    <source>
        <dbReference type="Proteomes" id="UP000243081"/>
    </source>
</evidence>
<keyword evidence="7" id="KW-1185">Reference proteome</keyword>
<feature type="region of interest" description="Disordered" evidence="3">
    <location>
        <begin position="23"/>
        <end position="53"/>
    </location>
</feature>
<dbReference type="InterPro" id="IPR007527">
    <property type="entry name" value="Znf_SWIM"/>
</dbReference>
<dbReference type="InterPro" id="IPR013083">
    <property type="entry name" value="Znf_RING/FYVE/PHD"/>
</dbReference>
<keyword evidence="2" id="KW-0863">Zinc-finger</keyword>
<dbReference type="InterPro" id="IPR039903">
    <property type="entry name" value="Zswim2"/>
</dbReference>
<dbReference type="InterPro" id="IPR020843">
    <property type="entry name" value="ER"/>
</dbReference>
<name>A0A179IIE3_CORDF</name>
<comment type="caution">
    <text evidence="6">The sequence shown here is derived from an EMBL/GenBank/DDBJ whole genome shotgun (WGS) entry which is preliminary data.</text>
</comment>
<dbReference type="PANTHER" id="PTHR21540">
    <property type="entry name" value="RING FINGER AND SWIM DOMAIN-CONTAINING PROTEIN 2"/>
    <property type="match status" value="1"/>
</dbReference>
<dbReference type="GO" id="GO:0008270">
    <property type="term" value="F:zinc ion binding"/>
    <property type="evidence" value="ECO:0007669"/>
    <property type="project" value="UniProtKB-KW"/>
</dbReference>
<dbReference type="CDD" id="cd16494">
    <property type="entry name" value="RING-CH-C4HC3_ZSWM2"/>
    <property type="match status" value="1"/>
</dbReference>
<dbReference type="Gene3D" id="3.30.40.10">
    <property type="entry name" value="Zinc/RING finger domain, C3HC4 (zinc finger)"/>
    <property type="match status" value="1"/>
</dbReference>
<accession>A0A179IIE3</accession>